<keyword evidence="7" id="KW-1185">Reference proteome</keyword>
<dbReference type="InterPro" id="IPR020886">
    <property type="entry name" value="MTH_967-like"/>
</dbReference>
<dbReference type="Pfam" id="PF26553">
    <property type="entry name" value="PDDEXK_19"/>
    <property type="match status" value="1"/>
</dbReference>
<keyword evidence="1 4" id="KW-0805">Transcription regulation</keyword>
<protein>
    <recommendedName>
        <fullName evidence="4">Putative HTH-type transcriptional regulatory protein Metin_1036</fullName>
    </recommendedName>
</protein>
<gene>
    <name evidence="6" type="ordered locus">Metin_1036</name>
</gene>
<keyword evidence="3 4" id="KW-0804">Transcription</keyword>
<feature type="domain" description="HTH cro/C1-type" evidence="5">
    <location>
        <begin position="128"/>
        <end position="186"/>
    </location>
</feature>
<dbReference type="HAMAP" id="MF_00584">
    <property type="entry name" value="HTH_type_cro_C1"/>
    <property type="match status" value="1"/>
</dbReference>
<evidence type="ECO:0000256" key="3">
    <source>
        <dbReference type="ARBA" id="ARBA00023163"/>
    </source>
</evidence>
<dbReference type="eggNOG" id="arCOG04152">
    <property type="taxonomic scope" value="Archaea"/>
</dbReference>
<evidence type="ECO:0000256" key="1">
    <source>
        <dbReference type="ARBA" id="ARBA00023015"/>
    </source>
</evidence>
<dbReference type="GO" id="GO:0003700">
    <property type="term" value="F:DNA-binding transcription factor activity"/>
    <property type="evidence" value="ECO:0007669"/>
    <property type="project" value="UniProtKB-UniRule"/>
</dbReference>
<keyword evidence="2 4" id="KW-0238">DNA-binding</keyword>
<dbReference type="SUPFAM" id="SSF47413">
    <property type="entry name" value="lambda repressor-like DNA-binding domains"/>
    <property type="match status" value="1"/>
</dbReference>
<dbReference type="RefSeq" id="WP_013100439.1">
    <property type="nucleotide sequence ID" value="NC_014122.1"/>
</dbReference>
<dbReference type="InterPro" id="IPR001387">
    <property type="entry name" value="Cro/C1-type_HTH"/>
</dbReference>
<organism evidence="6 7">
    <name type="scientific">Methanocaldococcus infernus (strain DSM 11812 / JCM 15783 / ME)</name>
    <dbReference type="NCBI Taxonomy" id="573063"/>
    <lineage>
        <taxon>Archaea</taxon>
        <taxon>Methanobacteriati</taxon>
        <taxon>Methanobacteriota</taxon>
        <taxon>Methanomada group</taxon>
        <taxon>Methanococci</taxon>
        <taxon>Methanococcales</taxon>
        <taxon>Methanocaldococcaceae</taxon>
        <taxon>Methanocaldococcus</taxon>
    </lineage>
</organism>
<dbReference type="EMBL" id="CP002009">
    <property type="protein sequence ID" value="ADG13694.1"/>
    <property type="molecule type" value="Genomic_DNA"/>
</dbReference>
<evidence type="ECO:0000256" key="4">
    <source>
        <dbReference type="HAMAP-Rule" id="MF_00584"/>
    </source>
</evidence>
<evidence type="ECO:0000313" key="7">
    <source>
        <dbReference type="Proteomes" id="UP000002061"/>
    </source>
</evidence>
<reference evidence="6" key="1">
    <citation type="submission" date="2010-04" db="EMBL/GenBank/DDBJ databases">
        <title>Complete sequence of Methanocaldococcus infernus ME.</title>
        <authorList>
            <consortium name="US DOE Joint Genome Institute"/>
            <person name="Lucas S."/>
            <person name="Copeland A."/>
            <person name="Lapidus A."/>
            <person name="Cheng J.-F."/>
            <person name="Bruce D."/>
            <person name="Goodwin L."/>
            <person name="Pitluck S."/>
            <person name="Munk A.C."/>
            <person name="Detter J.C."/>
            <person name="Han C."/>
            <person name="Tapia R."/>
            <person name="Land M."/>
            <person name="Hauser L."/>
            <person name="Kyrpides N."/>
            <person name="Mikhailova N."/>
            <person name="Sieprawska-Lupa M."/>
            <person name="Whitman W.B."/>
            <person name="Woyke T."/>
        </authorList>
    </citation>
    <scope>NUCLEOTIDE SEQUENCE [LARGE SCALE GENOMIC DNA]</scope>
    <source>
        <strain evidence="6">ME</strain>
    </source>
</reference>
<proteinExistence type="inferred from homology"/>
<dbReference type="InterPro" id="IPR010982">
    <property type="entry name" value="Lambda_DNA-bd_dom_sf"/>
</dbReference>
<dbReference type="CDD" id="cd00093">
    <property type="entry name" value="HTH_XRE"/>
    <property type="match status" value="1"/>
</dbReference>
<evidence type="ECO:0000313" key="6">
    <source>
        <dbReference type="EMBL" id="ADG13694.1"/>
    </source>
</evidence>
<dbReference type="PROSITE" id="PS50943">
    <property type="entry name" value="HTH_CROC1"/>
    <property type="match status" value="1"/>
</dbReference>
<dbReference type="NCBIfam" id="NF003162">
    <property type="entry name" value="PRK04140.1"/>
    <property type="match status" value="1"/>
</dbReference>
<sequence length="307" mass="35399">MRYILISECMELLMKNNFEVSKPVNRACFDILAKRDDIRLVLKILKNIDSFSKEQSSELKMLSKAIRAVPLIIGARTRNAPMEDGVVYDRYNIKAVTFETFKDFLEGSPPIVYANRGGFFVKIDGETLKRVREEKKISVGELAEAVGVSRKTIYKYENYSANPSVDIAIKIEEYLDAPLVRGIDLFEPIDEDIEVNKEIDGLKKEIINFLNQLGFKSFPLERAPFDAVADDKKEILLTNIDKEENIEVKKKVYFVREIAKLLEAYTLLVLEKKEREYKNVPVLSKKELEDMNNAMELINYIKSIINH</sequence>
<dbReference type="STRING" id="573063.Metin_1036"/>
<evidence type="ECO:0000256" key="2">
    <source>
        <dbReference type="ARBA" id="ARBA00023125"/>
    </source>
</evidence>
<dbReference type="Proteomes" id="UP000002061">
    <property type="component" value="Chromosome"/>
</dbReference>
<accession>D5VSZ1</accession>
<dbReference type="GO" id="GO:0003677">
    <property type="term" value="F:DNA binding"/>
    <property type="evidence" value="ECO:0007669"/>
    <property type="project" value="UniProtKB-KW"/>
</dbReference>
<dbReference type="KEGG" id="mif:Metin_1036"/>
<name>D5VSZ1_METIM</name>
<dbReference type="SMART" id="SM00530">
    <property type="entry name" value="HTH_XRE"/>
    <property type="match status" value="1"/>
</dbReference>
<dbReference type="Pfam" id="PF01381">
    <property type="entry name" value="HTH_3"/>
    <property type="match status" value="1"/>
</dbReference>
<dbReference type="HOGENOM" id="CLU_075726_0_0_2"/>
<dbReference type="InterPro" id="IPR059051">
    <property type="entry name" value="MTH_967_PDDEXK"/>
</dbReference>
<dbReference type="Gene3D" id="1.10.260.40">
    <property type="entry name" value="lambda repressor-like DNA-binding domains"/>
    <property type="match status" value="1"/>
</dbReference>
<dbReference type="GeneID" id="9132054"/>
<evidence type="ECO:0000259" key="5">
    <source>
        <dbReference type="PROSITE" id="PS50943"/>
    </source>
</evidence>
<dbReference type="AlphaFoldDB" id="D5VSZ1"/>
<dbReference type="OrthoDB" id="31424at2157"/>